<comment type="subcellular location">
    <subcellularLocation>
        <location evidence="1">Membrane</location>
        <topology evidence="1">Multi-pass membrane protein</topology>
    </subcellularLocation>
</comment>
<sequence length="424" mass="45387">MQFIRESIRNKLILITGLATMMLLAASVYGLWVSWSGSEAIGMRLTGAQSLDASGVQQMLQLSGGMRWHIELSFGLMALAVLISFVWFVAVLEAAIVRPAKALVVDLERLAEGDFSRVSTVRTHDELGRIAVAAARVQQALGEIIGQMRTAGDEVCQSVIDLKDITERTNRELSLQDSETVQVATAMNQMASTSQEVSRSAVETADATHNAQELSHQGALASTTAITSIDMLSQRVVKATEVIQRVESQTEDISKILEVISLITEQTNLLALNAAIEAARAGEQGRGFAVVADEVRSLANRTQASTAEIQGMIERLQGGAREAVTVMVGVREEAANSEGQVEAAAISLAEIAEAIKTIDRMSTQIATAAEEQSAVAEEVNRSLTAISEGTRRARDSAGHAADQSGRLETLAGQVRKATTRFRLG</sequence>
<dbReference type="CDD" id="cd11386">
    <property type="entry name" value="MCP_signal"/>
    <property type="match status" value="1"/>
</dbReference>
<dbReference type="PANTHER" id="PTHR32089">
    <property type="entry name" value="METHYL-ACCEPTING CHEMOTAXIS PROTEIN MCPB"/>
    <property type="match status" value="1"/>
</dbReference>
<keyword evidence="2 8" id="KW-0812">Transmembrane</keyword>
<evidence type="ECO:0000256" key="1">
    <source>
        <dbReference type="ARBA" id="ARBA00004141"/>
    </source>
</evidence>
<dbReference type="PROSITE" id="PS50111">
    <property type="entry name" value="CHEMOTAXIS_TRANSDUC_2"/>
    <property type="match status" value="1"/>
</dbReference>
<comment type="similarity">
    <text evidence="6">Belongs to the methyl-accepting chemotaxis (MCP) protein family.</text>
</comment>
<gene>
    <name evidence="11" type="ORF">BI364_09665</name>
</gene>
<evidence type="ECO:0000259" key="9">
    <source>
        <dbReference type="PROSITE" id="PS50111"/>
    </source>
</evidence>
<keyword evidence="5 7" id="KW-0807">Transducer</keyword>
<evidence type="ECO:0000256" key="7">
    <source>
        <dbReference type="PROSITE-ProRule" id="PRU00284"/>
    </source>
</evidence>
<keyword evidence="12" id="KW-1185">Reference proteome</keyword>
<proteinExistence type="inferred from homology"/>
<dbReference type="Proteomes" id="UP000095401">
    <property type="component" value="Chromosome"/>
</dbReference>
<dbReference type="GO" id="GO:0016020">
    <property type="term" value="C:membrane"/>
    <property type="evidence" value="ECO:0007669"/>
    <property type="project" value="UniProtKB-SubCell"/>
</dbReference>
<dbReference type="GO" id="GO:0007165">
    <property type="term" value="P:signal transduction"/>
    <property type="evidence" value="ECO:0007669"/>
    <property type="project" value="UniProtKB-KW"/>
</dbReference>
<feature type="transmembrane region" description="Helical" evidence="8">
    <location>
        <begin position="12"/>
        <end position="35"/>
    </location>
</feature>
<name>A0A1D8INZ3_9GAMM</name>
<evidence type="ECO:0000259" key="10">
    <source>
        <dbReference type="PROSITE" id="PS50885"/>
    </source>
</evidence>
<evidence type="ECO:0000256" key="4">
    <source>
        <dbReference type="ARBA" id="ARBA00023136"/>
    </source>
</evidence>
<feature type="transmembrane region" description="Helical" evidence="8">
    <location>
        <begin position="72"/>
        <end position="92"/>
    </location>
</feature>
<dbReference type="FunFam" id="1.10.287.950:FF:000001">
    <property type="entry name" value="Methyl-accepting chemotaxis sensory transducer"/>
    <property type="match status" value="1"/>
</dbReference>
<evidence type="ECO:0000256" key="3">
    <source>
        <dbReference type="ARBA" id="ARBA00022989"/>
    </source>
</evidence>
<dbReference type="SUPFAM" id="SSF58104">
    <property type="entry name" value="Methyl-accepting chemotaxis protein (MCP) signaling domain"/>
    <property type="match status" value="1"/>
</dbReference>
<accession>A0A1D8INZ3</accession>
<dbReference type="Pfam" id="PF00672">
    <property type="entry name" value="HAMP"/>
    <property type="match status" value="1"/>
</dbReference>
<dbReference type="SMART" id="SM00283">
    <property type="entry name" value="MA"/>
    <property type="match status" value="1"/>
</dbReference>
<evidence type="ECO:0000256" key="2">
    <source>
        <dbReference type="ARBA" id="ARBA00022692"/>
    </source>
</evidence>
<keyword evidence="3 8" id="KW-1133">Transmembrane helix</keyword>
<dbReference type="EMBL" id="CP017415">
    <property type="protein sequence ID" value="AOU98187.1"/>
    <property type="molecule type" value="Genomic_DNA"/>
</dbReference>
<evidence type="ECO:0008006" key="13">
    <source>
        <dbReference type="Google" id="ProtNLM"/>
    </source>
</evidence>
<dbReference type="InterPro" id="IPR004089">
    <property type="entry name" value="MCPsignal_dom"/>
</dbReference>
<keyword evidence="4 8" id="KW-0472">Membrane</keyword>
<evidence type="ECO:0000256" key="5">
    <source>
        <dbReference type="ARBA" id="ARBA00023224"/>
    </source>
</evidence>
<dbReference type="SMART" id="SM00304">
    <property type="entry name" value="HAMP"/>
    <property type="match status" value="1"/>
</dbReference>
<dbReference type="InterPro" id="IPR003660">
    <property type="entry name" value="HAMP_dom"/>
</dbReference>
<dbReference type="PANTHER" id="PTHR32089:SF119">
    <property type="entry name" value="METHYL-ACCEPTING CHEMOTAXIS PROTEIN CTPL"/>
    <property type="match status" value="1"/>
</dbReference>
<evidence type="ECO:0000313" key="11">
    <source>
        <dbReference type="EMBL" id="AOU98187.1"/>
    </source>
</evidence>
<protein>
    <recommendedName>
        <fullName evidence="13">Methyl-accepting chemotaxis protein</fullName>
    </recommendedName>
</protein>
<dbReference type="PROSITE" id="PS50885">
    <property type="entry name" value="HAMP"/>
    <property type="match status" value="1"/>
</dbReference>
<evidence type="ECO:0000313" key="12">
    <source>
        <dbReference type="Proteomes" id="UP000095401"/>
    </source>
</evidence>
<reference evidence="12" key="1">
    <citation type="submission" date="2016-09" db="EMBL/GenBank/DDBJ databases">
        <title>Acidihalobacter prosperus F5.</title>
        <authorList>
            <person name="Khaleque H.N."/>
            <person name="Ramsay J.P."/>
            <person name="Kaksonen A.H."/>
            <person name="Boxall N.J."/>
            <person name="Watkin E.L.J."/>
        </authorList>
    </citation>
    <scope>NUCLEOTIDE SEQUENCE [LARGE SCALE GENOMIC DNA]</scope>
    <source>
        <strain evidence="12">F5</strain>
    </source>
</reference>
<organism evidence="11 12">
    <name type="scientific">Acidihalobacter yilgarnensis</name>
    <dbReference type="NCBI Taxonomy" id="2819280"/>
    <lineage>
        <taxon>Bacteria</taxon>
        <taxon>Pseudomonadati</taxon>
        <taxon>Pseudomonadota</taxon>
        <taxon>Gammaproteobacteria</taxon>
        <taxon>Chromatiales</taxon>
        <taxon>Ectothiorhodospiraceae</taxon>
        <taxon>Acidihalobacter</taxon>
    </lineage>
</organism>
<dbReference type="Gene3D" id="1.10.287.950">
    <property type="entry name" value="Methyl-accepting chemotaxis protein"/>
    <property type="match status" value="1"/>
</dbReference>
<dbReference type="Pfam" id="PF00015">
    <property type="entry name" value="MCPsignal"/>
    <property type="match status" value="1"/>
</dbReference>
<evidence type="ECO:0000256" key="8">
    <source>
        <dbReference type="SAM" id="Phobius"/>
    </source>
</evidence>
<dbReference type="AlphaFoldDB" id="A0A1D8INZ3"/>
<feature type="domain" description="Methyl-accepting transducer" evidence="9">
    <location>
        <begin position="151"/>
        <end position="387"/>
    </location>
</feature>
<feature type="domain" description="HAMP" evidence="10">
    <location>
        <begin position="94"/>
        <end position="146"/>
    </location>
</feature>
<evidence type="ECO:0000256" key="6">
    <source>
        <dbReference type="ARBA" id="ARBA00029447"/>
    </source>
</evidence>
<dbReference type="KEGG" id="aprs:BI364_09665"/>
<dbReference type="GO" id="GO:0006935">
    <property type="term" value="P:chemotaxis"/>
    <property type="evidence" value="ECO:0007669"/>
    <property type="project" value="UniProtKB-ARBA"/>
</dbReference>